<protein>
    <submittedName>
        <fullName evidence="3">Alpha/beta fold hydrolase</fullName>
    </submittedName>
</protein>
<keyword evidence="3" id="KW-0378">Hydrolase</keyword>
<dbReference type="AlphaFoldDB" id="A0A935T6R2"/>
<proteinExistence type="predicted"/>
<dbReference type="InterPro" id="IPR029058">
    <property type="entry name" value="AB_hydrolase_fold"/>
</dbReference>
<sequence>MLFTAGALAAALLLLTSCNLLALHRDLRDGAAAGGVAGKVIHSESDASTIVVVGLREEGDAWVADNYVHLATEQDFLLRLVAGKRYVIVAFADRNDNHRLDDDEPAVVLADPVAVAQGWKGITKISLTLAPAGRLDPTTAAALQSLEKIEQRPLPVWIGETTDLDDERFSAESGSMGLWRPFEFLTNVGIGIFFLEPYDPQRIPVLFVSGAGGNPWEWRAMIDALDYSRYQPWVFVYPSGQRLADSAVVLERCVTAVQREYGFGRLYVTAHSMGGLVARDFIQRNAEPVPVFVSLVTPWRGHRAAALGVARLPAVVPSWVDMQTDSEYQRAIFARQLPAATAHYLFYAQTDPAQPFARATDGTIAVSSQLPADAVRDAREVVGFTDSHTGVLNNPAVIATYRRILRMPTDGQ</sequence>
<dbReference type="GO" id="GO:0016787">
    <property type="term" value="F:hydrolase activity"/>
    <property type="evidence" value="ECO:0007669"/>
    <property type="project" value="UniProtKB-KW"/>
</dbReference>
<dbReference type="Proteomes" id="UP000706151">
    <property type="component" value="Unassembled WGS sequence"/>
</dbReference>
<evidence type="ECO:0000256" key="1">
    <source>
        <dbReference type="SAM" id="SignalP"/>
    </source>
</evidence>
<evidence type="ECO:0000259" key="2">
    <source>
        <dbReference type="Pfam" id="PF00561"/>
    </source>
</evidence>
<name>A0A935T6R2_9PROT</name>
<accession>A0A935T6R2</accession>
<reference evidence="3 4" key="1">
    <citation type="submission" date="2020-10" db="EMBL/GenBank/DDBJ databases">
        <title>Connecting structure to function with the recovery of over 1000 high-quality activated sludge metagenome-assembled genomes encoding full-length rRNA genes using long-read sequencing.</title>
        <authorList>
            <person name="Singleton C.M."/>
            <person name="Petriglieri F."/>
            <person name="Kristensen J.M."/>
            <person name="Kirkegaard R.H."/>
            <person name="Michaelsen T.Y."/>
            <person name="Andersen M.H."/>
            <person name="Karst S.M."/>
            <person name="Dueholm M.S."/>
            <person name="Nielsen P.H."/>
            <person name="Albertsen M."/>
        </authorList>
    </citation>
    <scope>NUCLEOTIDE SEQUENCE [LARGE SCALE GENOMIC DNA]</scope>
    <source>
        <strain evidence="3">Fred_18-Q3-R57-64_BAT3C.720</strain>
    </source>
</reference>
<keyword evidence="1" id="KW-0732">Signal</keyword>
<gene>
    <name evidence="3" type="ORF">IPK02_04075</name>
</gene>
<dbReference type="EMBL" id="JADJOT010000003">
    <property type="protein sequence ID" value="MBK7953211.1"/>
    <property type="molecule type" value="Genomic_DNA"/>
</dbReference>
<organism evidence="3 4">
    <name type="scientific">Candidatus Accumulibacter affinis</name>
    <dbReference type="NCBI Taxonomy" id="2954384"/>
    <lineage>
        <taxon>Bacteria</taxon>
        <taxon>Pseudomonadati</taxon>
        <taxon>Pseudomonadota</taxon>
        <taxon>Betaproteobacteria</taxon>
        <taxon>Candidatus Accumulibacter</taxon>
    </lineage>
</organism>
<feature type="chain" id="PRO_5038025407" evidence="1">
    <location>
        <begin position="23"/>
        <end position="412"/>
    </location>
</feature>
<dbReference type="InterPro" id="IPR000073">
    <property type="entry name" value="AB_hydrolase_1"/>
</dbReference>
<feature type="domain" description="AB hydrolase-1" evidence="2">
    <location>
        <begin position="204"/>
        <end position="305"/>
    </location>
</feature>
<dbReference type="SUPFAM" id="SSF53474">
    <property type="entry name" value="alpha/beta-Hydrolases"/>
    <property type="match status" value="1"/>
</dbReference>
<comment type="caution">
    <text evidence="3">The sequence shown here is derived from an EMBL/GenBank/DDBJ whole genome shotgun (WGS) entry which is preliminary data.</text>
</comment>
<dbReference type="Pfam" id="PF00561">
    <property type="entry name" value="Abhydrolase_1"/>
    <property type="match status" value="1"/>
</dbReference>
<evidence type="ECO:0000313" key="4">
    <source>
        <dbReference type="Proteomes" id="UP000706151"/>
    </source>
</evidence>
<feature type="signal peptide" evidence="1">
    <location>
        <begin position="1"/>
        <end position="22"/>
    </location>
</feature>
<evidence type="ECO:0000313" key="3">
    <source>
        <dbReference type="EMBL" id="MBK7953211.1"/>
    </source>
</evidence>
<dbReference type="Gene3D" id="3.40.50.1820">
    <property type="entry name" value="alpha/beta hydrolase"/>
    <property type="match status" value="1"/>
</dbReference>